<dbReference type="Proteomes" id="UP000789342">
    <property type="component" value="Unassembled WGS sequence"/>
</dbReference>
<sequence>KGSLFEKRVLEELRKMNLFVRRTKKVGKEEIKELEGTLSRYNKNEALGIFVVSRRNGYSKKALSYMRGSPYKLLLTNLQDLRYDLANFSFEKVVNTSKNKKSEME</sequence>
<keyword evidence="2" id="KW-1185">Reference proteome</keyword>
<dbReference type="EMBL" id="CAJVPV010040954">
    <property type="protein sequence ID" value="CAG8761264.1"/>
    <property type="molecule type" value="Genomic_DNA"/>
</dbReference>
<comment type="caution">
    <text evidence="1">The sequence shown here is derived from an EMBL/GenBank/DDBJ whole genome shotgun (WGS) entry which is preliminary data.</text>
</comment>
<dbReference type="AlphaFoldDB" id="A0A9N9J3T1"/>
<gene>
    <name evidence="1" type="ORF">AMORRO_LOCUS15943</name>
</gene>
<name>A0A9N9J3T1_9GLOM</name>
<accession>A0A9N9J3T1</accession>
<reference evidence="1" key="1">
    <citation type="submission" date="2021-06" db="EMBL/GenBank/DDBJ databases">
        <authorList>
            <person name="Kallberg Y."/>
            <person name="Tangrot J."/>
            <person name="Rosling A."/>
        </authorList>
    </citation>
    <scope>NUCLEOTIDE SEQUENCE</scope>
    <source>
        <strain evidence="1">CL551</strain>
    </source>
</reference>
<organism evidence="1 2">
    <name type="scientific">Acaulospora morrowiae</name>
    <dbReference type="NCBI Taxonomy" id="94023"/>
    <lineage>
        <taxon>Eukaryota</taxon>
        <taxon>Fungi</taxon>
        <taxon>Fungi incertae sedis</taxon>
        <taxon>Mucoromycota</taxon>
        <taxon>Glomeromycotina</taxon>
        <taxon>Glomeromycetes</taxon>
        <taxon>Diversisporales</taxon>
        <taxon>Acaulosporaceae</taxon>
        <taxon>Acaulospora</taxon>
    </lineage>
</organism>
<evidence type="ECO:0000313" key="2">
    <source>
        <dbReference type="Proteomes" id="UP000789342"/>
    </source>
</evidence>
<protein>
    <submittedName>
        <fullName evidence="1">15823_t:CDS:1</fullName>
    </submittedName>
</protein>
<feature type="non-terminal residue" evidence="1">
    <location>
        <position position="105"/>
    </location>
</feature>
<evidence type="ECO:0000313" key="1">
    <source>
        <dbReference type="EMBL" id="CAG8761264.1"/>
    </source>
</evidence>
<proteinExistence type="predicted"/>